<dbReference type="Proteomes" id="UP000823611">
    <property type="component" value="Unassembled WGS sequence"/>
</dbReference>
<dbReference type="CDD" id="cd00093">
    <property type="entry name" value="HTH_XRE"/>
    <property type="match status" value="1"/>
</dbReference>
<evidence type="ECO:0000256" key="1">
    <source>
        <dbReference type="ARBA" id="ARBA00023125"/>
    </source>
</evidence>
<dbReference type="Pfam" id="PF01381">
    <property type="entry name" value="HTH_3"/>
    <property type="match status" value="1"/>
</dbReference>
<name>A0A9D9DYW2_9FIRM</name>
<comment type="caution">
    <text evidence="3">The sequence shown here is derived from an EMBL/GenBank/DDBJ whole genome shotgun (WGS) entry which is preliminary data.</text>
</comment>
<dbReference type="InterPro" id="IPR001387">
    <property type="entry name" value="Cro/C1-type_HTH"/>
</dbReference>
<dbReference type="PROSITE" id="PS50943">
    <property type="entry name" value="HTH_CROC1"/>
    <property type="match status" value="1"/>
</dbReference>
<evidence type="ECO:0000313" key="3">
    <source>
        <dbReference type="EMBL" id="MBO8434755.1"/>
    </source>
</evidence>
<keyword evidence="1" id="KW-0238">DNA-binding</keyword>
<dbReference type="Gene3D" id="1.10.260.40">
    <property type="entry name" value="lambda repressor-like DNA-binding domains"/>
    <property type="match status" value="1"/>
</dbReference>
<dbReference type="PANTHER" id="PTHR46558">
    <property type="entry name" value="TRACRIPTIONAL REGULATORY PROTEIN-RELATED-RELATED"/>
    <property type="match status" value="1"/>
</dbReference>
<organism evidence="3 4">
    <name type="scientific">Candidatus Fimicola merdigallinarum</name>
    <dbReference type="NCBI Taxonomy" id="2840819"/>
    <lineage>
        <taxon>Bacteria</taxon>
        <taxon>Bacillati</taxon>
        <taxon>Bacillota</taxon>
        <taxon>Clostridia</taxon>
        <taxon>Lachnospirales</taxon>
        <taxon>Lachnospiraceae</taxon>
        <taxon>Lachnospiraceae incertae sedis</taxon>
        <taxon>Candidatus Fimicola</taxon>
    </lineage>
</organism>
<dbReference type="GO" id="GO:0003677">
    <property type="term" value="F:DNA binding"/>
    <property type="evidence" value="ECO:0007669"/>
    <property type="project" value="UniProtKB-KW"/>
</dbReference>
<evidence type="ECO:0000313" key="4">
    <source>
        <dbReference type="Proteomes" id="UP000823611"/>
    </source>
</evidence>
<proteinExistence type="predicted"/>
<dbReference type="PANTHER" id="PTHR46558:SF11">
    <property type="entry name" value="HTH-TYPE TRANSCRIPTIONAL REGULATOR XRE"/>
    <property type="match status" value="1"/>
</dbReference>
<dbReference type="SMART" id="SM00530">
    <property type="entry name" value="HTH_XRE"/>
    <property type="match status" value="1"/>
</dbReference>
<reference evidence="3" key="1">
    <citation type="submission" date="2020-10" db="EMBL/GenBank/DDBJ databases">
        <authorList>
            <person name="Gilroy R."/>
        </authorList>
    </citation>
    <scope>NUCLEOTIDE SEQUENCE</scope>
    <source>
        <strain evidence="3">F6-4510</strain>
    </source>
</reference>
<gene>
    <name evidence="3" type="ORF">IAC55_05475</name>
</gene>
<protein>
    <submittedName>
        <fullName evidence="3">Helix-turn-helix transcriptional regulator</fullName>
    </submittedName>
</protein>
<dbReference type="SUPFAM" id="SSF47413">
    <property type="entry name" value="lambda repressor-like DNA-binding domains"/>
    <property type="match status" value="1"/>
</dbReference>
<feature type="domain" description="HTH cro/C1-type" evidence="2">
    <location>
        <begin position="5"/>
        <end position="59"/>
    </location>
</feature>
<reference evidence="3" key="2">
    <citation type="journal article" date="2021" name="PeerJ">
        <title>Extensive microbial diversity within the chicken gut microbiome revealed by metagenomics and culture.</title>
        <authorList>
            <person name="Gilroy R."/>
            <person name="Ravi A."/>
            <person name="Getino M."/>
            <person name="Pursley I."/>
            <person name="Horton D.L."/>
            <person name="Alikhan N.F."/>
            <person name="Baker D."/>
            <person name="Gharbi K."/>
            <person name="Hall N."/>
            <person name="Watson M."/>
            <person name="Adriaenssens E.M."/>
            <person name="Foster-Nyarko E."/>
            <person name="Jarju S."/>
            <person name="Secka A."/>
            <person name="Antonio M."/>
            <person name="Oren A."/>
            <person name="Chaudhuri R.R."/>
            <person name="La Ragione R."/>
            <person name="Hildebrand F."/>
            <person name="Pallen M.J."/>
        </authorList>
    </citation>
    <scope>NUCLEOTIDE SEQUENCE</scope>
    <source>
        <strain evidence="3">F6-4510</strain>
    </source>
</reference>
<evidence type="ECO:0000259" key="2">
    <source>
        <dbReference type="PROSITE" id="PS50943"/>
    </source>
</evidence>
<dbReference type="AlphaFoldDB" id="A0A9D9DYW2"/>
<sequence>MGERIKSLRKEYDFTQKQLADMLNYGHTAISNYETGKNEPSIADLIKLSEIFQVSVDYLLCKTNIKNPYLSTESLEIFNEFKSYFIGSPIRRQRLLRDFMQIFINEGKNYDIDDEMDNISVKHLKVAEDREEYQTKKSNN</sequence>
<dbReference type="InterPro" id="IPR010982">
    <property type="entry name" value="Lambda_DNA-bd_dom_sf"/>
</dbReference>
<dbReference type="EMBL" id="JADIMX010000106">
    <property type="protein sequence ID" value="MBO8434755.1"/>
    <property type="molecule type" value="Genomic_DNA"/>
</dbReference>
<accession>A0A9D9DYW2</accession>